<dbReference type="Gene3D" id="3.30.930.10">
    <property type="entry name" value="Bira Bifunctional Protein, Domain 2"/>
    <property type="match status" value="1"/>
</dbReference>
<dbReference type="CDD" id="cd16442">
    <property type="entry name" value="BPL"/>
    <property type="match status" value="1"/>
</dbReference>
<dbReference type="PANTHER" id="PTHR12835:SF5">
    <property type="entry name" value="BIOTIN--PROTEIN LIGASE"/>
    <property type="match status" value="1"/>
</dbReference>
<name>A0A933MKA5_UNCT6</name>
<proteinExistence type="predicted"/>
<keyword evidence="1 3" id="KW-0436">Ligase</keyword>
<gene>
    <name evidence="3" type="ORF">HY768_09880</name>
</gene>
<reference evidence="3" key="1">
    <citation type="submission" date="2020-07" db="EMBL/GenBank/DDBJ databases">
        <title>Huge and variable diversity of episymbiotic CPR bacteria and DPANN archaea in groundwater ecosystems.</title>
        <authorList>
            <person name="He C.Y."/>
            <person name="Keren R."/>
            <person name="Whittaker M."/>
            <person name="Farag I.F."/>
            <person name="Doudna J."/>
            <person name="Cate J.H.D."/>
            <person name="Banfield J.F."/>
        </authorList>
    </citation>
    <scope>NUCLEOTIDE SEQUENCE</scope>
    <source>
        <strain evidence="3">NC_groundwater_1520_Pr4_B-0.1um_53_5</strain>
    </source>
</reference>
<dbReference type="GO" id="GO:0005737">
    <property type="term" value="C:cytoplasm"/>
    <property type="evidence" value="ECO:0007669"/>
    <property type="project" value="TreeGrafter"/>
</dbReference>
<dbReference type="InterPro" id="IPR004143">
    <property type="entry name" value="BPL_LPL_catalytic"/>
</dbReference>
<dbReference type="EMBL" id="JACQXR010000133">
    <property type="protein sequence ID" value="MBI4727504.1"/>
    <property type="molecule type" value="Genomic_DNA"/>
</dbReference>
<evidence type="ECO:0000313" key="4">
    <source>
        <dbReference type="Proteomes" id="UP000736328"/>
    </source>
</evidence>
<organism evidence="3 4">
    <name type="scientific">candidate division TA06 bacterium</name>
    <dbReference type="NCBI Taxonomy" id="2250710"/>
    <lineage>
        <taxon>Bacteria</taxon>
        <taxon>Bacteria division TA06</taxon>
    </lineage>
</organism>
<feature type="domain" description="BPL/LPL catalytic" evidence="2">
    <location>
        <begin position="20"/>
        <end position="206"/>
    </location>
</feature>
<evidence type="ECO:0000313" key="3">
    <source>
        <dbReference type="EMBL" id="MBI4727504.1"/>
    </source>
</evidence>
<evidence type="ECO:0000259" key="2">
    <source>
        <dbReference type="PROSITE" id="PS51733"/>
    </source>
</evidence>
<dbReference type="GO" id="GO:0004077">
    <property type="term" value="F:biotin--[biotin carboxyl-carrier protein] ligase activity"/>
    <property type="evidence" value="ECO:0007669"/>
    <property type="project" value="UniProtKB-EC"/>
</dbReference>
<sequence>MSIFLRYHYIMQLLLIDYIKENLKTAGFGQNLYYFEKLGSTSDQLKELAESNAPEGTIVIAEEQKTGRGRSGNLWYSPPGAGLYFSLLLRPCASSIKLQGLTLALGCSAARTLEGAAGMPVEIKWPNDIYCKGRKLGGILTESKLRASLVDTVVVGMGLNLNNQMLPLELCETATSLELESGKHIFREGLLTDLLTNLERDYLRFKEHGFSTFAEELRPRFFLNQKWVMVSSDDGQYQKGVVTGFDAQGALLLLDGEGRNRCCSSGTVAEIGQE</sequence>
<dbReference type="InterPro" id="IPR045864">
    <property type="entry name" value="aa-tRNA-synth_II/BPL/LPL"/>
</dbReference>
<dbReference type="InterPro" id="IPR004408">
    <property type="entry name" value="Biotin_CoA_COase_ligase"/>
</dbReference>
<dbReference type="SUPFAM" id="SSF55681">
    <property type="entry name" value="Class II aaRS and biotin synthetases"/>
    <property type="match status" value="1"/>
</dbReference>
<dbReference type="EC" id="6.3.4.15" evidence="3"/>
<dbReference type="PROSITE" id="PS51733">
    <property type="entry name" value="BPL_LPL_CATALYTIC"/>
    <property type="match status" value="1"/>
</dbReference>
<dbReference type="Proteomes" id="UP000736328">
    <property type="component" value="Unassembled WGS sequence"/>
</dbReference>
<dbReference type="NCBIfam" id="TIGR00121">
    <property type="entry name" value="birA_ligase"/>
    <property type="match status" value="1"/>
</dbReference>
<dbReference type="Pfam" id="PF03099">
    <property type="entry name" value="BPL_LplA_LipB"/>
    <property type="match status" value="1"/>
</dbReference>
<dbReference type="PANTHER" id="PTHR12835">
    <property type="entry name" value="BIOTIN PROTEIN LIGASE"/>
    <property type="match status" value="1"/>
</dbReference>
<evidence type="ECO:0000256" key="1">
    <source>
        <dbReference type="ARBA" id="ARBA00022598"/>
    </source>
</evidence>
<comment type="caution">
    <text evidence="3">The sequence shown here is derived from an EMBL/GenBank/DDBJ whole genome shotgun (WGS) entry which is preliminary data.</text>
</comment>
<accession>A0A933MKA5</accession>
<dbReference type="AlphaFoldDB" id="A0A933MKA5"/>
<protein>
    <submittedName>
        <fullName evidence="3">Biotin--[acetyl-CoA-carboxylase] ligase</fullName>
        <ecNumber evidence="3">6.3.4.15</ecNumber>
    </submittedName>
</protein>